<evidence type="ECO:0000313" key="16">
    <source>
        <dbReference type="Proteomes" id="UP001438953"/>
    </source>
</evidence>
<evidence type="ECO:0000256" key="10">
    <source>
        <dbReference type="ARBA" id="ARBA00022840"/>
    </source>
</evidence>
<dbReference type="InterPro" id="IPR017945">
    <property type="entry name" value="DHBP_synth_RibB-like_a/b_dom"/>
</dbReference>
<keyword evidence="10 13" id="KW-0067">ATP-binding</keyword>
<evidence type="ECO:0000256" key="2">
    <source>
        <dbReference type="ARBA" id="ARBA00007663"/>
    </source>
</evidence>
<dbReference type="InterPro" id="IPR006070">
    <property type="entry name" value="Sua5-like_dom"/>
</dbReference>
<keyword evidence="16" id="KW-1185">Reference proteome</keyword>
<comment type="catalytic activity">
    <reaction evidence="12 13">
        <text>L-threonine + hydrogencarbonate + ATP = L-threonylcarbamoyladenylate + diphosphate + H2O</text>
        <dbReference type="Rhea" id="RHEA:36407"/>
        <dbReference type="ChEBI" id="CHEBI:15377"/>
        <dbReference type="ChEBI" id="CHEBI:17544"/>
        <dbReference type="ChEBI" id="CHEBI:30616"/>
        <dbReference type="ChEBI" id="CHEBI:33019"/>
        <dbReference type="ChEBI" id="CHEBI:57926"/>
        <dbReference type="ChEBI" id="CHEBI:73682"/>
        <dbReference type="EC" id="2.7.7.87"/>
    </reaction>
</comment>
<dbReference type="GO" id="GO:0061710">
    <property type="term" value="F:L-threonylcarbamoyladenylate synthase"/>
    <property type="evidence" value="ECO:0007669"/>
    <property type="project" value="UniProtKB-EC"/>
</dbReference>
<evidence type="ECO:0000259" key="14">
    <source>
        <dbReference type="PROSITE" id="PS51163"/>
    </source>
</evidence>
<dbReference type="SUPFAM" id="SSF55821">
    <property type="entry name" value="YrdC/RibB"/>
    <property type="match status" value="1"/>
</dbReference>
<dbReference type="EMBL" id="JAYWLC010000002">
    <property type="protein sequence ID" value="MER5170734.1"/>
    <property type="molecule type" value="Genomic_DNA"/>
</dbReference>
<evidence type="ECO:0000256" key="3">
    <source>
        <dbReference type="ARBA" id="ARBA00012584"/>
    </source>
</evidence>
<dbReference type="PANTHER" id="PTHR17490:SF16">
    <property type="entry name" value="THREONYLCARBAMOYL-AMP SYNTHASE"/>
    <property type="match status" value="1"/>
</dbReference>
<gene>
    <name evidence="15" type="ORF">VSX56_03015</name>
</gene>
<evidence type="ECO:0000256" key="11">
    <source>
        <dbReference type="ARBA" id="ARBA00029774"/>
    </source>
</evidence>
<keyword evidence="9 13" id="KW-0547">Nucleotide-binding</keyword>
<proteinExistence type="inferred from homology"/>
<organism evidence="15 16">
    <name type="scientific">Thioclava kandeliae</name>
    <dbReference type="NCBI Taxonomy" id="3070818"/>
    <lineage>
        <taxon>Bacteria</taxon>
        <taxon>Pseudomonadati</taxon>
        <taxon>Pseudomonadota</taxon>
        <taxon>Alphaproteobacteria</taxon>
        <taxon>Rhodobacterales</taxon>
        <taxon>Paracoccaceae</taxon>
        <taxon>Thioclava</taxon>
    </lineage>
</organism>
<keyword evidence="7 13" id="KW-0819">tRNA processing</keyword>
<evidence type="ECO:0000256" key="13">
    <source>
        <dbReference type="PIRNR" id="PIRNR004930"/>
    </source>
</evidence>
<dbReference type="RefSeq" id="WP_350934754.1">
    <property type="nucleotide sequence ID" value="NZ_JAYWLC010000002.1"/>
</dbReference>
<evidence type="ECO:0000256" key="4">
    <source>
        <dbReference type="ARBA" id="ARBA00015492"/>
    </source>
</evidence>
<evidence type="ECO:0000256" key="12">
    <source>
        <dbReference type="ARBA" id="ARBA00048366"/>
    </source>
</evidence>
<keyword evidence="8 13" id="KW-0548">Nucleotidyltransferase</keyword>
<evidence type="ECO:0000256" key="5">
    <source>
        <dbReference type="ARBA" id="ARBA00022490"/>
    </source>
</evidence>
<evidence type="ECO:0000256" key="6">
    <source>
        <dbReference type="ARBA" id="ARBA00022679"/>
    </source>
</evidence>
<reference evidence="15 16" key="1">
    <citation type="submission" date="2024-01" db="EMBL/GenBank/DDBJ databases">
        <authorList>
            <person name="Deng Y."/>
            <person name="Su J."/>
        </authorList>
    </citation>
    <scope>NUCLEOTIDE SEQUENCE [LARGE SCALE GENOMIC DNA]</scope>
    <source>
        <strain evidence="15 16">CPCC 100088</strain>
    </source>
</reference>
<protein>
    <recommendedName>
        <fullName evidence="4 13">Threonylcarbamoyl-AMP synthase</fullName>
        <shortName evidence="13">TC-AMP synthase</shortName>
        <ecNumber evidence="3 13">2.7.7.87</ecNumber>
    </recommendedName>
    <alternativeName>
        <fullName evidence="11 13">L-threonylcarbamoyladenylate synthase</fullName>
    </alternativeName>
</protein>
<evidence type="ECO:0000256" key="8">
    <source>
        <dbReference type="ARBA" id="ARBA00022695"/>
    </source>
</evidence>
<dbReference type="Proteomes" id="UP001438953">
    <property type="component" value="Unassembled WGS sequence"/>
</dbReference>
<dbReference type="PROSITE" id="PS51163">
    <property type="entry name" value="YRDC"/>
    <property type="match status" value="1"/>
</dbReference>
<name>A0ABV1SCX6_9RHOB</name>
<comment type="caution">
    <text evidence="15">The sequence shown here is derived from an EMBL/GenBank/DDBJ whole genome shotgun (WGS) entry which is preliminary data.</text>
</comment>
<evidence type="ECO:0000256" key="7">
    <source>
        <dbReference type="ARBA" id="ARBA00022694"/>
    </source>
</evidence>
<keyword evidence="6 13" id="KW-0808">Transferase</keyword>
<dbReference type="InterPro" id="IPR050156">
    <property type="entry name" value="TC-AMP_synthase_SUA5"/>
</dbReference>
<evidence type="ECO:0000256" key="1">
    <source>
        <dbReference type="ARBA" id="ARBA00004496"/>
    </source>
</evidence>
<comment type="subcellular location">
    <subcellularLocation>
        <location evidence="1 13">Cytoplasm</location>
    </subcellularLocation>
</comment>
<dbReference type="EC" id="2.7.7.87" evidence="3 13"/>
<dbReference type="Gene3D" id="3.40.50.11030">
    <property type="entry name" value="Threonylcarbamoyl-AMP synthase, C-terminal domain"/>
    <property type="match status" value="1"/>
</dbReference>
<dbReference type="InterPro" id="IPR005145">
    <property type="entry name" value="Sua5_C"/>
</dbReference>
<dbReference type="InterPro" id="IPR010923">
    <property type="entry name" value="T(6)A37_SUA5"/>
</dbReference>
<dbReference type="PIRSF" id="PIRSF004930">
    <property type="entry name" value="Tln_factor_SUA5"/>
    <property type="match status" value="1"/>
</dbReference>
<dbReference type="Gene3D" id="3.90.870.10">
    <property type="entry name" value="DHBP synthase"/>
    <property type="match status" value="1"/>
</dbReference>
<dbReference type="PANTHER" id="PTHR17490">
    <property type="entry name" value="SUA5"/>
    <property type="match status" value="1"/>
</dbReference>
<evidence type="ECO:0000256" key="9">
    <source>
        <dbReference type="ARBA" id="ARBA00022741"/>
    </source>
</evidence>
<dbReference type="NCBIfam" id="TIGR00057">
    <property type="entry name" value="L-threonylcarbamoyladenylate synthase"/>
    <property type="match status" value="1"/>
</dbReference>
<dbReference type="Pfam" id="PF03481">
    <property type="entry name" value="Sua5_C"/>
    <property type="match status" value="1"/>
</dbReference>
<reference evidence="15 16" key="2">
    <citation type="submission" date="2024-06" db="EMBL/GenBank/DDBJ databases">
        <title>Thioclava kandeliae sp. nov. from a rhizosphere soil sample of Kandelia candel in a mangrove.</title>
        <authorList>
            <person name="Mu T."/>
        </authorList>
    </citation>
    <scope>NUCLEOTIDE SEQUENCE [LARGE SCALE GENOMIC DNA]</scope>
    <source>
        <strain evidence="15 16">CPCC 100088</strain>
    </source>
</reference>
<comment type="similarity">
    <text evidence="2 13">Belongs to the SUA5 family.</text>
</comment>
<dbReference type="Pfam" id="PF01300">
    <property type="entry name" value="Sua5_yciO_yrdC"/>
    <property type="match status" value="1"/>
</dbReference>
<dbReference type="InterPro" id="IPR038385">
    <property type="entry name" value="Sua5/YwlC_C"/>
</dbReference>
<accession>A0ABV1SCX6</accession>
<evidence type="ECO:0000313" key="15">
    <source>
        <dbReference type="EMBL" id="MER5170734.1"/>
    </source>
</evidence>
<keyword evidence="5 13" id="KW-0963">Cytoplasm</keyword>
<feature type="domain" description="YrdC-like" evidence="14">
    <location>
        <begin position="9"/>
        <end position="194"/>
    </location>
</feature>
<sequence>MTDLLSATPEGYTEAARLLGRGELVAFATETVYGLGGDARNSEAVAAIYTAKGRPKFNPLIVHVHSVEMAERYVTIPEAARPLIARYWPGPLTLVLPLRPDAGISDLVTAELDTLAIRMPAHPVARKLLQEYDGPLAAPSANPSGRISPTTAAHVMDGLSGRIAAVLEGGACGVGVESTILSLDPLALLRPGGLALEEIEATLGRALPTGGNADKPNAPGQLKSHYAPGAAVRLNATDRQSGEIWIGFGSHCAGADFNLSEAGDTTEAATRLFGLLREADALAQQKGASCIAVAPVPDTGLGLAVNDRLDRAAAPRP</sequence>
<comment type="function">
    <text evidence="13">Required for the formation of a threonylcarbamoyl group on adenosine at position 37 (t(6)A37) in tRNAs that read codons beginning with adenine.</text>
</comment>